<dbReference type="AlphaFoldDB" id="A0A370G7W3"/>
<comment type="caution">
    <text evidence="7">The sequence shown here is derived from an EMBL/GenBank/DDBJ whole genome shotgun (WGS) entry which is preliminary data.</text>
</comment>
<dbReference type="OrthoDB" id="9803618at2"/>
<dbReference type="GO" id="GO:0005829">
    <property type="term" value="C:cytosol"/>
    <property type="evidence" value="ECO:0007669"/>
    <property type="project" value="TreeGrafter"/>
</dbReference>
<evidence type="ECO:0000256" key="2">
    <source>
        <dbReference type="SAM" id="MobiDB-lite"/>
    </source>
</evidence>
<dbReference type="InterPro" id="IPR036059">
    <property type="entry name" value="TldD/PmbA_sf"/>
</dbReference>
<dbReference type="InterPro" id="IPR035068">
    <property type="entry name" value="TldD/PmbA_N"/>
</dbReference>
<accession>A0A370G7W3</accession>
<dbReference type="InterPro" id="IPR002510">
    <property type="entry name" value="Metalloprtase-TldD/E_N"/>
</dbReference>
<evidence type="ECO:0000259" key="5">
    <source>
        <dbReference type="Pfam" id="PF19290"/>
    </source>
</evidence>
<reference evidence="6 9" key="2">
    <citation type="submission" date="2020-04" db="EMBL/GenBank/DDBJ databases">
        <title>Description of novel Gluconacetobacter.</title>
        <authorList>
            <person name="Sombolestani A."/>
        </authorList>
    </citation>
    <scope>NUCLEOTIDE SEQUENCE [LARGE SCALE GENOMIC DNA]</scope>
    <source>
        <strain evidence="6 9">LMG 1382</strain>
    </source>
</reference>
<comment type="similarity">
    <text evidence="1">Belongs to the peptidase U62 family.</text>
</comment>
<evidence type="ECO:0000313" key="9">
    <source>
        <dbReference type="Proteomes" id="UP000562982"/>
    </source>
</evidence>
<dbReference type="PANTHER" id="PTHR43421">
    <property type="entry name" value="METALLOPROTEASE PMBA"/>
    <property type="match status" value="1"/>
</dbReference>
<proteinExistence type="inferred from homology"/>
<evidence type="ECO:0000313" key="7">
    <source>
        <dbReference type="EMBL" id="RDI38614.1"/>
    </source>
</evidence>
<feature type="region of interest" description="Disordered" evidence="2">
    <location>
        <begin position="326"/>
        <end position="345"/>
    </location>
</feature>
<organism evidence="7 8">
    <name type="scientific">Gluconacetobacter liquefaciens</name>
    <name type="common">Acetobacter liquefaciens</name>
    <dbReference type="NCBI Taxonomy" id="89584"/>
    <lineage>
        <taxon>Bacteria</taxon>
        <taxon>Pseudomonadati</taxon>
        <taxon>Pseudomonadota</taxon>
        <taxon>Alphaproteobacteria</taxon>
        <taxon>Acetobacterales</taxon>
        <taxon>Acetobacteraceae</taxon>
        <taxon>Gluconacetobacter</taxon>
    </lineage>
</organism>
<dbReference type="Pfam" id="PF19290">
    <property type="entry name" value="PmbA_TldD_2nd"/>
    <property type="match status" value="1"/>
</dbReference>
<evidence type="ECO:0000259" key="3">
    <source>
        <dbReference type="Pfam" id="PF01523"/>
    </source>
</evidence>
<reference evidence="7 8" key="1">
    <citation type="submission" date="2018-07" db="EMBL/GenBank/DDBJ databases">
        <title>Genomic Encyclopedia of Type Strains, Phase IV (KMG-IV): sequencing the most valuable type-strain genomes for metagenomic binning, comparative biology and taxonomic classification.</title>
        <authorList>
            <person name="Goeker M."/>
        </authorList>
    </citation>
    <scope>NUCLEOTIDE SEQUENCE [LARGE SCALE GENOMIC DNA]</scope>
    <source>
        <strain evidence="7 8">DSM 5603</strain>
    </source>
</reference>
<dbReference type="Proteomes" id="UP000254958">
    <property type="component" value="Unassembled WGS sequence"/>
</dbReference>
<protein>
    <submittedName>
        <fullName evidence="7">PmbA protein</fullName>
    </submittedName>
    <submittedName>
        <fullName evidence="6">TldD/PmbA family protein</fullName>
    </submittedName>
</protein>
<dbReference type="GO" id="GO:0006508">
    <property type="term" value="P:proteolysis"/>
    <property type="evidence" value="ECO:0007669"/>
    <property type="project" value="InterPro"/>
</dbReference>
<evidence type="ECO:0000259" key="4">
    <source>
        <dbReference type="Pfam" id="PF19289"/>
    </source>
</evidence>
<dbReference type="InterPro" id="IPR045570">
    <property type="entry name" value="Metalloprtase-TldD/E_cen_dom"/>
</dbReference>
<dbReference type="Gene3D" id="3.30.2290.10">
    <property type="entry name" value="PmbA/TldD superfamily"/>
    <property type="match status" value="1"/>
</dbReference>
<evidence type="ECO:0000313" key="6">
    <source>
        <dbReference type="EMBL" id="MBB2186080.1"/>
    </source>
</evidence>
<gene>
    <name evidence="7" type="ORF">C7453_10374</name>
    <name evidence="6" type="ORF">HLH32_06720</name>
</gene>
<dbReference type="EMBL" id="JABEQI010000003">
    <property type="protein sequence ID" value="MBB2186080.1"/>
    <property type="molecule type" value="Genomic_DNA"/>
</dbReference>
<feature type="domain" description="Metalloprotease TldD/E central" evidence="5">
    <location>
        <begin position="121"/>
        <end position="222"/>
    </location>
</feature>
<name>A0A370G7W3_GLULI</name>
<feature type="domain" description="Metalloprotease TldD/E C-terminal" evidence="4">
    <location>
        <begin position="229"/>
        <end position="441"/>
    </location>
</feature>
<dbReference type="InterPro" id="IPR045569">
    <property type="entry name" value="Metalloprtase-TldD/E_C"/>
</dbReference>
<dbReference type="PANTHER" id="PTHR43421:SF1">
    <property type="entry name" value="METALLOPROTEASE PMBA"/>
    <property type="match status" value="1"/>
</dbReference>
<sequence>MSTDPLDLIGTLIAKARAAGADAVDAAYSAHTAHGVQIRNGKTEDLERSETCDLGLRVFLGRQSATVSATSLDPARFDALVDQALAMARVLPEDPYAGLSPQTEQGFVDAAGLDLLDTARPDTATLMDRARAAEDAALAVKGVTNSSGGSASFGLADIVLMTSAGFSGRYARSSHSVSVSVLAGQGTGMQRDYDYDATVHLSDLADAATIGCSAGEKAVARLNPTRPRTGSLPVVYDPRVSSSLLGHLAGAVNGSAIARGTSFLKEKMGQRILPEGVDILDDPTRLRGLSSRPFDGEGVRCGELVIVRDGVLTNWALDSRSARQLGLPGNGRASRGGSPSLGSLYARPGAPTPAELMADIPEGIYVTELMGSAINGLTGDYSRGASGFMIRGGTLAEPVAELTIAGNLNDMFARLILANDLVFRRGINAPTIRIEDMMIAGA</sequence>
<dbReference type="Pfam" id="PF01523">
    <property type="entry name" value="PmbA_TldD_1st"/>
    <property type="match status" value="1"/>
</dbReference>
<dbReference type="SUPFAM" id="SSF111283">
    <property type="entry name" value="Putative modulator of DNA gyrase, PmbA/TldD"/>
    <property type="match status" value="1"/>
</dbReference>
<dbReference type="Proteomes" id="UP000562982">
    <property type="component" value="Unassembled WGS sequence"/>
</dbReference>
<dbReference type="EMBL" id="QQAW01000003">
    <property type="protein sequence ID" value="RDI38614.1"/>
    <property type="molecule type" value="Genomic_DNA"/>
</dbReference>
<dbReference type="Pfam" id="PF19289">
    <property type="entry name" value="PmbA_TldD_3rd"/>
    <property type="match status" value="1"/>
</dbReference>
<evidence type="ECO:0000313" key="8">
    <source>
        <dbReference type="Proteomes" id="UP000254958"/>
    </source>
</evidence>
<feature type="domain" description="Metalloprotease TldD/E N-terminal" evidence="3">
    <location>
        <begin position="25"/>
        <end position="88"/>
    </location>
</feature>
<dbReference type="RefSeq" id="WP_114726774.1">
    <property type="nucleotide sequence ID" value="NZ_BJMI01000005.1"/>
</dbReference>
<keyword evidence="8" id="KW-1185">Reference proteome</keyword>
<evidence type="ECO:0000256" key="1">
    <source>
        <dbReference type="ARBA" id="ARBA00005836"/>
    </source>
</evidence>
<dbReference type="InterPro" id="IPR047657">
    <property type="entry name" value="PmbA"/>
</dbReference>
<dbReference type="GO" id="GO:0008237">
    <property type="term" value="F:metallopeptidase activity"/>
    <property type="evidence" value="ECO:0007669"/>
    <property type="project" value="InterPro"/>
</dbReference>